<dbReference type="STRING" id="41688.A0A2N3N9E0"/>
<reference evidence="18 19" key="1">
    <citation type="journal article" date="2017" name="G3 (Bethesda)">
        <title>First Draft Genome Sequence of the Pathogenic Fungus Lomentospora prolificans (Formerly Scedosporium prolificans).</title>
        <authorList>
            <person name="Luo R."/>
            <person name="Zimin A."/>
            <person name="Workman R."/>
            <person name="Fan Y."/>
            <person name="Pertea G."/>
            <person name="Grossman N."/>
            <person name="Wear M.P."/>
            <person name="Jia B."/>
            <person name="Miller H."/>
            <person name="Casadevall A."/>
            <person name="Timp W."/>
            <person name="Zhang S.X."/>
            <person name="Salzberg S.L."/>
        </authorList>
    </citation>
    <scope>NUCLEOTIDE SEQUENCE [LARGE SCALE GENOMIC DNA]</scope>
    <source>
        <strain evidence="18 19">JHH-5317</strain>
    </source>
</reference>
<evidence type="ECO:0000256" key="15">
    <source>
        <dbReference type="RuleBase" id="RU368018"/>
    </source>
</evidence>
<dbReference type="Gene3D" id="3.90.1150.220">
    <property type="match status" value="1"/>
</dbReference>
<dbReference type="FunCoup" id="A0A2N3N9E0">
    <property type="interactions" value="124"/>
</dbReference>
<evidence type="ECO:0000256" key="13">
    <source>
        <dbReference type="ARBA" id="ARBA00023204"/>
    </source>
</evidence>
<comment type="subcellular location">
    <subcellularLocation>
        <location evidence="2 15">Nucleus</location>
    </subcellularLocation>
</comment>
<dbReference type="InterPro" id="IPR014857">
    <property type="entry name" value="Nse1_RING_C4HC3-type"/>
</dbReference>
<evidence type="ECO:0000256" key="7">
    <source>
        <dbReference type="ARBA" id="ARBA00022723"/>
    </source>
</evidence>
<evidence type="ECO:0000313" key="19">
    <source>
        <dbReference type="Proteomes" id="UP000233524"/>
    </source>
</evidence>
<evidence type="ECO:0000259" key="17">
    <source>
        <dbReference type="Pfam" id="PF08746"/>
    </source>
</evidence>
<evidence type="ECO:0000256" key="14">
    <source>
        <dbReference type="ARBA" id="ARBA00023242"/>
    </source>
</evidence>
<evidence type="ECO:0000256" key="8">
    <source>
        <dbReference type="ARBA" id="ARBA00022763"/>
    </source>
</evidence>
<evidence type="ECO:0000256" key="4">
    <source>
        <dbReference type="ARBA" id="ARBA00012483"/>
    </source>
</evidence>
<dbReference type="InterPro" id="IPR013083">
    <property type="entry name" value="Znf_RING/FYVE/PHD"/>
</dbReference>
<evidence type="ECO:0000256" key="2">
    <source>
        <dbReference type="ARBA" id="ARBA00004123"/>
    </source>
</evidence>
<keyword evidence="8 15" id="KW-0227">DNA damage</keyword>
<evidence type="ECO:0000256" key="1">
    <source>
        <dbReference type="ARBA" id="ARBA00000900"/>
    </source>
</evidence>
<dbReference type="AlphaFoldDB" id="A0A2N3N9E0"/>
<organism evidence="18 19">
    <name type="scientific">Lomentospora prolificans</name>
    <dbReference type="NCBI Taxonomy" id="41688"/>
    <lineage>
        <taxon>Eukaryota</taxon>
        <taxon>Fungi</taxon>
        <taxon>Dikarya</taxon>
        <taxon>Ascomycota</taxon>
        <taxon>Pezizomycotina</taxon>
        <taxon>Sordariomycetes</taxon>
        <taxon>Hypocreomycetidae</taxon>
        <taxon>Microascales</taxon>
        <taxon>Microascaceae</taxon>
        <taxon>Lomentospora</taxon>
    </lineage>
</organism>
<comment type="catalytic activity">
    <reaction evidence="1 15">
        <text>S-ubiquitinyl-[E2 ubiquitin-conjugating enzyme]-L-cysteine + [acceptor protein]-L-lysine = [E2 ubiquitin-conjugating enzyme]-L-cysteine + N(6)-ubiquitinyl-[acceptor protein]-L-lysine.</text>
        <dbReference type="EC" id="2.3.2.27"/>
    </reaction>
</comment>
<keyword evidence="9 15" id="KW-0863">Zinc-finger</keyword>
<gene>
    <name evidence="18" type="ORF">jhhlp_003654</name>
</gene>
<comment type="subunit">
    <text evidence="15">Component of the Smc5-Smc6 complex.</text>
</comment>
<dbReference type="PANTHER" id="PTHR20973">
    <property type="entry name" value="NON-SMC ELEMENT 1-RELATED"/>
    <property type="match status" value="1"/>
</dbReference>
<name>A0A2N3N9E0_9PEZI</name>
<dbReference type="GO" id="GO:0000724">
    <property type="term" value="P:double-strand break repair via homologous recombination"/>
    <property type="evidence" value="ECO:0007669"/>
    <property type="project" value="TreeGrafter"/>
</dbReference>
<evidence type="ECO:0000256" key="12">
    <source>
        <dbReference type="ARBA" id="ARBA00023172"/>
    </source>
</evidence>
<proteinExistence type="inferred from homology"/>
<dbReference type="InterPro" id="IPR011513">
    <property type="entry name" value="Nse1"/>
</dbReference>
<accession>A0A2N3N9E0</accession>
<evidence type="ECO:0000313" key="18">
    <source>
        <dbReference type="EMBL" id="PKS09041.1"/>
    </source>
</evidence>
<dbReference type="EC" id="2.3.2.27" evidence="4 15"/>
<keyword evidence="10 15" id="KW-0833">Ubl conjugation pathway</keyword>
<dbReference type="GO" id="GO:0030915">
    <property type="term" value="C:Smc5-Smc6 complex"/>
    <property type="evidence" value="ECO:0007669"/>
    <property type="project" value="UniProtKB-UniRule"/>
</dbReference>
<comment type="caution">
    <text evidence="18">The sequence shown here is derived from an EMBL/GenBank/DDBJ whole genome shotgun (WGS) entry which is preliminary data.</text>
</comment>
<dbReference type="OrthoDB" id="185455at2759"/>
<feature type="domain" description="Non-structural maintenance of chromosomes element 1 RING C4HC3-type" evidence="17">
    <location>
        <begin position="229"/>
        <end position="271"/>
    </location>
</feature>
<evidence type="ECO:0000256" key="11">
    <source>
        <dbReference type="ARBA" id="ARBA00022833"/>
    </source>
</evidence>
<comment type="function">
    <text evidence="15">Acts in a DNA repair pathway for removal of UV-induced DNA damage that is distinct from classical nucleotide excision repair and in repair of ionizing radiation damage. Functions in homologous recombination repair of DNA double strand breaks and in recovery of stalled replication forks.</text>
</comment>
<feature type="compositionally biased region" description="Polar residues" evidence="16">
    <location>
        <begin position="146"/>
        <end position="155"/>
    </location>
</feature>
<keyword evidence="13 15" id="KW-0234">DNA repair</keyword>
<protein>
    <recommendedName>
        <fullName evidence="5 15">Non-structural maintenance of chromosomes element 1 homolog</fullName>
        <ecNumber evidence="4 15">2.3.2.27</ecNumber>
    </recommendedName>
</protein>
<keyword evidence="7 15" id="KW-0479">Metal-binding</keyword>
<keyword evidence="14 15" id="KW-0539">Nucleus</keyword>
<dbReference type="PANTHER" id="PTHR20973:SF0">
    <property type="entry name" value="NON-STRUCTURAL MAINTENANCE OF CHROMOSOMES ELEMENT 1 HOMOLOG"/>
    <property type="match status" value="1"/>
</dbReference>
<evidence type="ECO:0000256" key="3">
    <source>
        <dbReference type="ARBA" id="ARBA00010258"/>
    </source>
</evidence>
<dbReference type="GO" id="GO:0008270">
    <property type="term" value="F:zinc ion binding"/>
    <property type="evidence" value="ECO:0007669"/>
    <property type="project" value="UniProtKB-KW"/>
</dbReference>
<keyword evidence="11 15" id="KW-0862">Zinc</keyword>
<dbReference type="GO" id="GO:0005634">
    <property type="term" value="C:nucleus"/>
    <property type="evidence" value="ECO:0007669"/>
    <property type="project" value="UniProtKB-SubCell"/>
</dbReference>
<dbReference type="Pfam" id="PF07574">
    <property type="entry name" value="SMC_Nse1"/>
    <property type="match status" value="1"/>
</dbReference>
<evidence type="ECO:0000256" key="9">
    <source>
        <dbReference type="ARBA" id="ARBA00022771"/>
    </source>
</evidence>
<dbReference type="VEuPathDB" id="FungiDB:jhhlp_003654"/>
<dbReference type="Gene3D" id="3.30.40.10">
    <property type="entry name" value="Zinc/RING finger domain, C3HC4 (zinc finger)"/>
    <property type="match status" value="1"/>
</dbReference>
<evidence type="ECO:0000256" key="16">
    <source>
        <dbReference type="SAM" id="MobiDB-lite"/>
    </source>
</evidence>
<dbReference type="Pfam" id="PF08746">
    <property type="entry name" value="zf-RING-like"/>
    <property type="match status" value="1"/>
</dbReference>
<keyword evidence="19" id="KW-1185">Reference proteome</keyword>
<evidence type="ECO:0000256" key="5">
    <source>
        <dbReference type="ARBA" id="ARBA00019422"/>
    </source>
</evidence>
<keyword evidence="6 15" id="KW-0808">Transferase</keyword>
<dbReference type="Gene3D" id="1.10.10.10">
    <property type="entry name" value="Winged helix-like DNA-binding domain superfamily/Winged helix DNA-binding domain"/>
    <property type="match status" value="1"/>
</dbReference>
<evidence type="ECO:0000256" key="6">
    <source>
        <dbReference type="ARBA" id="ARBA00022679"/>
    </source>
</evidence>
<feature type="region of interest" description="Disordered" evidence="16">
    <location>
        <begin position="141"/>
        <end position="168"/>
    </location>
</feature>
<keyword evidence="12 15" id="KW-0233">DNA recombination</keyword>
<dbReference type="CDD" id="cd16493">
    <property type="entry name" value="RING-CH-C4HC3_NSE1"/>
    <property type="match status" value="1"/>
</dbReference>
<dbReference type="Proteomes" id="UP000233524">
    <property type="component" value="Unassembled WGS sequence"/>
</dbReference>
<sequence>MDGDYEYNDTNRAFLQALMGRGFVTFRDAQEIIAGLRLAAGTEDVKLEHITQHDVDYYINSASDAVSQFDYQVRSAVHQANATRVWALVNTTSDPSTQLATTFTPDELSFVKRVFDAIFDTYNTPRMEKMCVTMQEAISLSRPPRNANNPNTSINDGDESQAVSTDKGLRHSDVNRVIEELVEGGWLEKSPEGFYSPAPRALMELRTWLLDTYNDPDVPADEWQRIKTCEACRDIVTYGYRCNDRDCLVRLHDSCEERFWRARRSKTCPKCGKAWEGNRFVGERAVTTTKTYRQARGRGRKSNTLASDIFNDAQGGGLGNDGGSVVDEQ</sequence>
<comment type="similarity">
    <text evidence="3 15">Belongs to the NSE1 family.</text>
</comment>
<dbReference type="GO" id="GO:0061630">
    <property type="term" value="F:ubiquitin protein ligase activity"/>
    <property type="evidence" value="ECO:0007669"/>
    <property type="project" value="UniProtKB-EC"/>
</dbReference>
<dbReference type="EMBL" id="NLAX01000010">
    <property type="protein sequence ID" value="PKS09041.1"/>
    <property type="molecule type" value="Genomic_DNA"/>
</dbReference>
<dbReference type="InParanoid" id="A0A2N3N9E0"/>
<evidence type="ECO:0000256" key="10">
    <source>
        <dbReference type="ARBA" id="ARBA00022786"/>
    </source>
</evidence>
<dbReference type="InterPro" id="IPR036388">
    <property type="entry name" value="WH-like_DNA-bd_sf"/>
</dbReference>